<dbReference type="Proteomes" id="UP000639772">
    <property type="component" value="Unassembled WGS sequence"/>
</dbReference>
<dbReference type="AlphaFoldDB" id="A0A835P424"/>
<protein>
    <submittedName>
        <fullName evidence="1">Uncharacterized protein</fullName>
    </submittedName>
</protein>
<evidence type="ECO:0000313" key="3">
    <source>
        <dbReference type="Proteomes" id="UP000636800"/>
    </source>
</evidence>
<name>A0A835P424_VANPL</name>
<proteinExistence type="predicted"/>
<dbReference type="EMBL" id="JADCNM010000601">
    <property type="protein sequence ID" value="KAG0446242.1"/>
    <property type="molecule type" value="Genomic_DNA"/>
</dbReference>
<evidence type="ECO:0000313" key="2">
    <source>
        <dbReference type="EMBL" id="KAG0446242.1"/>
    </source>
</evidence>
<organism evidence="1 3">
    <name type="scientific">Vanilla planifolia</name>
    <name type="common">Vanilla</name>
    <dbReference type="NCBI Taxonomy" id="51239"/>
    <lineage>
        <taxon>Eukaryota</taxon>
        <taxon>Viridiplantae</taxon>
        <taxon>Streptophyta</taxon>
        <taxon>Embryophyta</taxon>
        <taxon>Tracheophyta</taxon>
        <taxon>Spermatophyta</taxon>
        <taxon>Magnoliopsida</taxon>
        <taxon>Liliopsida</taxon>
        <taxon>Asparagales</taxon>
        <taxon>Orchidaceae</taxon>
        <taxon>Vanilloideae</taxon>
        <taxon>Vanilleae</taxon>
        <taxon>Vanilla</taxon>
    </lineage>
</organism>
<dbReference type="Proteomes" id="UP000636800">
    <property type="component" value="Unassembled WGS sequence"/>
</dbReference>
<accession>A0A835P424</accession>
<evidence type="ECO:0000313" key="4">
    <source>
        <dbReference type="Proteomes" id="UP000639772"/>
    </source>
</evidence>
<reference evidence="3 4" key="1">
    <citation type="journal article" date="2020" name="Nat. Food">
        <title>A phased Vanilla planifolia genome enables genetic improvement of flavour and production.</title>
        <authorList>
            <person name="Hasing T."/>
            <person name="Tang H."/>
            <person name="Brym M."/>
            <person name="Khazi F."/>
            <person name="Huang T."/>
            <person name="Chambers A.H."/>
        </authorList>
    </citation>
    <scope>NUCLEOTIDE SEQUENCE [LARGE SCALE GENOMIC DNA]</scope>
    <source>
        <tissue evidence="1">Leaf</tissue>
    </source>
</reference>
<gene>
    <name evidence="1" type="ORF">HPP92_028935</name>
    <name evidence="2" type="ORF">HPP92_028945</name>
</gene>
<comment type="caution">
    <text evidence="1">The sequence shown here is derived from an EMBL/GenBank/DDBJ whole genome shotgun (WGS) entry which is preliminary data.</text>
</comment>
<evidence type="ECO:0000313" key="1">
    <source>
        <dbReference type="EMBL" id="KAG0446226.1"/>
    </source>
</evidence>
<dbReference type="EMBL" id="JADCNL010000600">
    <property type="protein sequence ID" value="KAG0446226.1"/>
    <property type="molecule type" value="Genomic_DNA"/>
</dbReference>
<keyword evidence="3" id="KW-1185">Reference proteome</keyword>
<sequence length="101" mass="11268">MTANKPKWVKIAEMVVSAGCGELSNDRSARRKLSLWRAGDSAWVYAAVGGLVANRLSRHEADLVSMGSSELKDERGDQRRYRIMREEVNDERLGVMASKDA</sequence>